<accession>M4D9X1</accession>
<keyword evidence="4" id="KW-0449">Lipoprotein</keyword>
<evidence type="ECO:0000256" key="2">
    <source>
        <dbReference type="ARBA" id="ARBA00022527"/>
    </source>
</evidence>
<keyword evidence="7" id="KW-1185">Reference proteome</keyword>
<evidence type="ECO:0000313" key="7">
    <source>
        <dbReference type="Proteomes" id="UP000011750"/>
    </source>
</evidence>
<keyword evidence="3" id="KW-0472">Membrane</keyword>
<evidence type="ECO:0000256" key="4">
    <source>
        <dbReference type="ARBA" id="ARBA00023288"/>
    </source>
</evidence>
<keyword evidence="2" id="KW-0808">Transferase</keyword>
<dbReference type="EnsemblPlants" id="Bra013281.1">
    <property type="protein sequence ID" value="Bra013281.1-P"/>
    <property type="gene ID" value="Bra013281"/>
</dbReference>
<dbReference type="InterPro" id="IPR011009">
    <property type="entry name" value="Kinase-like_dom_sf"/>
</dbReference>
<dbReference type="Gramene" id="Bra013281.1">
    <property type="protein sequence ID" value="Bra013281.1-P"/>
    <property type="gene ID" value="Bra013281"/>
</dbReference>
<dbReference type="HOGENOM" id="CLU_916299_0_0_1"/>
<comment type="subcellular location">
    <subcellularLocation>
        <location evidence="1">Cell membrane</location>
        <topology evidence="1">Lipid-anchor</topology>
    </subcellularLocation>
</comment>
<dbReference type="GO" id="GO:0010305">
    <property type="term" value="P:leaf vascular tissue pattern formation"/>
    <property type="evidence" value="ECO:0000318"/>
    <property type="project" value="GO_Central"/>
</dbReference>
<evidence type="ECO:0000313" key="6">
    <source>
        <dbReference type="EnsemblPlants" id="Bra013281.1-P"/>
    </source>
</evidence>
<dbReference type="PANTHER" id="PTHR47985:SF44">
    <property type="entry name" value="SERINE_THREONINE-PROTEIN KINASE PBS1"/>
    <property type="match status" value="1"/>
</dbReference>
<dbReference type="GO" id="GO:0005886">
    <property type="term" value="C:plasma membrane"/>
    <property type="evidence" value="ECO:0000318"/>
    <property type="project" value="GO_Central"/>
</dbReference>
<dbReference type="GO" id="GO:0048366">
    <property type="term" value="P:leaf development"/>
    <property type="evidence" value="ECO:0000318"/>
    <property type="project" value="GO_Central"/>
</dbReference>
<dbReference type="GO" id="GO:0010071">
    <property type="term" value="P:root meristem specification"/>
    <property type="evidence" value="ECO:0000318"/>
    <property type="project" value="GO_Central"/>
</dbReference>
<proteinExistence type="predicted"/>
<dbReference type="GO" id="GO:0004672">
    <property type="term" value="F:protein kinase activity"/>
    <property type="evidence" value="ECO:0000318"/>
    <property type="project" value="GO_Central"/>
</dbReference>
<dbReference type="GO" id="GO:0004674">
    <property type="term" value="F:protein serine/threonine kinase activity"/>
    <property type="evidence" value="ECO:0007669"/>
    <property type="project" value="UniProtKB-KW"/>
</dbReference>
<dbReference type="GO" id="GO:0048437">
    <property type="term" value="P:floral organ development"/>
    <property type="evidence" value="ECO:0000318"/>
    <property type="project" value="GO_Central"/>
</dbReference>
<dbReference type="AlphaFoldDB" id="M4D9X1"/>
<feature type="domain" description="Protein kinase" evidence="5">
    <location>
        <begin position="1"/>
        <end position="165"/>
    </location>
</feature>
<dbReference type="PANTHER" id="PTHR47985">
    <property type="entry name" value="OS07G0668900 PROTEIN"/>
    <property type="match status" value="1"/>
</dbReference>
<dbReference type="FunFam" id="1.10.510.10:FF:000095">
    <property type="entry name" value="protein STRUBBELIG-RECEPTOR FAMILY 8"/>
    <property type="match status" value="1"/>
</dbReference>
<sequence>MEPTRALGVWFLHEVCQPPVVHQNFKSSKVLLDEKLSVRVADSGLAYMLPPRPTSQMAGYAAPEVEYGSYTCQSDVYSLGVVMLELLTGRRPSDRTRPRGHQTLAQWAIPRLHDIDALTRMVDPSLHGAYPKKSLSRFADIISRSLQCEETKHWIWGQQVCKLLYASPNQSVADLQKLYKDYSESLEPAQMLSTATYESSVQTTTLNNEHDWRNGLRVELFKQAVRKVCTEKTNYEGSRSREGHLEYLEVELIDSTNKSQRIDGFKRFKIIYHGPNNCSSSRRLPLLLKLKIMNLVARVLYLGV</sequence>
<evidence type="ECO:0000259" key="5">
    <source>
        <dbReference type="PROSITE" id="PS50011"/>
    </source>
</evidence>
<keyword evidence="2" id="KW-0723">Serine/threonine-protein kinase</keyword>
<evidence type="ECO:0000256" key="3">
    <source>
        <dbReference type="ARBA" id="ARBA00023136"/>
    </source>
</evidence>
<reference evidence="6 7" key="1">
    <citation type="journal article" date="2011" name="Nat. Genet.">
        <title>The genome of the mesopolyploid crop species Brassica rapa.</title>
        <authorList>
            <consortium name="Brassica rapa Genome Sequencing Project Consortium"/>
            <person name="Wang X."/>
            <person name="Wang H."/>
            <person name="Wang J."/>
            <person name="Sun R."/>
            <person name="Wu J."/>
            <person name="Liu S."/>
            <person name="Bai Y."/>
            <person name="Mun J.H."/>
            <person name="Bancroft I."/>
            <person name="Cheng F."/>
            <person name="Huang S."/>
            <person name="Li X."/>
            <person name="Hua W."/>
            <person name="Wang J."/>
            <person name="Wang X."/>
            <person name="Freeling M."/>
            <person name="Pires J.C."/>
            <person name="Paterson A.H."/>
            <person name="Chalhoub B."/>
            <person name="Wang B."/>
            <person name="Hayward A."/>
            <person name="Sharpe A.G."/>
            <person name="Park B.S."/>
            <person name="Weisshaar B."/>
            <person name="Liu B."/>
            <person name="Li B."/>
            <person name="Liu B."/>
            <person name="Tong C."/>
            <person name="Song C."/>
            <person name="Duran C."/>
            <person name="Peng C."/>
            <person name="Geng C."/>
            <person name="Koh C."/>
            <person name="Lin C."/>
            <person name="Edwards D."/>
            <person name="Mu D."/>
            <person name="Shen D."/>
            <person name="Soumpourou E."/>
            <person name="Li F."/>
            <person name="Fraser F."/>
            <person name="Conant G."/>
            <person name="Lassalle G."/>
            <person name="King G.J."/>
            <person name="Bonnema G."/>
            <person name="Tang H."/>
            <person name="Wang H."/>
            <person name="Belcram H."/>
            <person name="Zhou H."/>
            <person name="Hirakawa H."/>
            <person name="Abe H."/>
            <person name="Guo H."/>
            <person name="Wang H."/>
            <person name="Jin H."/>
            <person name="Parkin I.A."/>
            <person name="Batley J."/>
            <person name="Kim J.S."/>
            <person name="Just J."/>
            <person name="Li J."/>
            <person name="Xu J."/>
            <person name="Deng J."/>
            <person name="Kim J.A."/>
            <person name="Li J."/>
            <person name="Yu J."/>
            <person name="Meng J."/>
            <person name="Wang J."/>
            <person name="Min J."/>
            <person name="Poulain J."/>
            <person name="Wang J."/>
            <person name="Hatakeyama K."/>
            <person name="Wu K."/>
            <person name="Wang L."/>
            <person name="Fang L."/>
            <person name="Trick M."/>
            <person name="Links M.G."/>
            <person name="Zhao M."/>
            <person name="Jin M."/>
            <person name="Ramchiary N."/>
            <person name="Drou N."/>
            <person name="Berkman P.J."/>
            <person name="Cai Q."/>
            <person name="Huang Q."/>
            <person name="Li R."/>
            <person name="Tabata S."/>
            <person name="Cheng S."/>
            <person name="Zhang S."/>
            <person name="Zhang S."/>
            <person name="Huang S."/>
            <person name="Sato S."/>
            <person name="Sun S."/>
            <person name="Kwon S.J."/>
            <person name="Choi S.R."/>
            <person name="Lee T.H."/>
            <person name="Fan W."/>
            <person name="Zhao X."/>
            <person name="Tan X."/>
            <person name="Xu X."/>
            <person name="Wang Y."/>
            <person name="Qiu Y."/>
            <person name="Yin Y."/>
            <person name="Li Y."/>
            <person name="Du Y."/>
            <person name="Liao Y."/>
            <person name="Lim Y."/>
            <person name="Narusaka Y."/>
            <person name="Wang Y."/>
            <person name="Wang Z."/>
            <person name="Li Z."/>
            <person name="Wang Z."/>
            <person name="Xiong Z."/>
            <person name="Zhang Z."/>
        </authorList>
    </citation>
    <scope>NUCLEOTIDE SEQUENCE [LARGE SCALE GENOMIC DNA]</scope>
    <source>
        <strain evidence="6 7">cv. Chiifu-401-42</strain>
    </source>
</reference>
<keyword evidence="2" id="KW-0418">Kinase</keyword>
<protein>
    <recommendedName>
        <fullName evidence="5">Protein kinase domain-containing protein</fullName>
    </recommendedName>
</protein>
<reference evidence="6" key="3">
    <citation type="submission" date="2023-03" db="UniProtKB">
        <authorList>
            <consortium name="EnsemblPlants"/>
        </authorList>
    </citation>
    <scope>IDENTIFICATION</scope>
    <source>
        <strain evidence="6">cv. Chiifu-401-42</strain>
    </source>
</reference>
<dbReference type="GO" id="GO:0007165">
    <property type="term" value="P:signal transduction"/>
    <property type="evidence" value="ECO:0000318"/>
    <property type="project" value="GO_Central"/>
</dbReference>
<dbReference type="InterPro" id="IPR000719">
    <property type="entry name" value="Prot_kinase_dom"/>
</dbReference>
<dbReference type="InParanoid" id="M4D9X1"/>
<dbReference type="Proteomes" id="UP000011750">
    <property type="component" value="Chromosome A01"/>
</dbReference>
<dbReference type="GO" id="GO:0005524">
    <property type="term" value="F:ATP binding"/>
    <property type="evidence" value="ECO:0007669"/>
    <property type="project" value="InterPro"/>
</dbReference>
<dbReference type="Pfam" id="PF00069">
    <property type="entry name" value="Pkinase"/>
    <property type="match status" value="1"/>
</dbReference>
<dbReference type="Gene3D" id="1.10.510.10">
    <property type="entry name" value="Transferase(Phosphotransferase) domain 1"/>
    <property type="match status" value="1"/>
</dbReference>
<reference evidence="6 7" key="2">
    <citation type="journal article" date="2018" name="Hortic Res">
        <title>Improved Brassica rapa reference genome by single-molecule sequencing and chromosome conformation capture technologies.</title>
        <authorList>
            <person name="Zhang L."/>
            <person name="Cai X."/>
            <person name="Wu J."/>
            <person name="Liu M."/>
            <person name="Grob S."/>
            <person name="Cheng F."/>
            <person name="Liang J."/>
            <person name="Cai C."/>
            <person name="Liu Z."/>
            <person name="Liu B."/>
            <person name="Wang F."/>
            <person name="Li S."/>
            <person name="Liu F."/>
            <person name="Li X."/>
            <person name="Cheng L."/>
            <person name="Yang W."/>
            <person name="Li M.H."/>
            <person name="Grossniklaus U."/>
            <person name="Zheng H."/>
            <person name="Wang X."/>
        </authorList>
    </citation>
    <scope>NUCLEOTIDE SEQUENCE [LARGE SCALE GENOMIC DNA]</scope>
    <source>
        <strain evidence="6 7">cv. Chiifu-401-42</strain>
    </source>
</reference>
<dbReference type="STRING" id="51351.M4D9X1"/>
<organism evidence="6 7">
    <name type="scientific">Brassica campestris</name>
    <name type="common">Field mustard</name>
    <dbReference type="NCBI Taxonomy" id="3711"/>
    <lineage>
        <taxon>Eukaryota</taxon>
        <taxon>Viridiplantae</taxon>
        <taxon>Streptophyta</taxon>
        <taxon>Embryophyta</taxon>
        <taxon>Tracheophyta</taxon>
        <taxon>Spermatophyta</taxon>
        <taxon>Magnoliopsida</taxon>
        <taxon>eudicotyledons</taxon>
        <taxon>Gunneridae</taxon>
        <taxon>Pentapetalae</taxon>
        <taxon>rosids</taxon>
        <taxon>malvids</taxon>
        <taxon>Brassicales</taxon>
        <taxon>Brassicaceae</taxon>
        <taxon>Brassiceae</taxon>
        <taxon>Brassica</taxon>
    </lineage>
</organism>
<dbReference type="eggNOG" id="KOG1187">
    <property type="taxonomic scope" value="Eukaryota"/>
</dbReference>
<dbReference type="PROSITE" id="PS50011">
    <property type="entry name" value="PROTEIN_KINASE_DOM"/>
    <property type="match status" value="1"/>
</dbReference>
<name>M4D9X1_BRACM</name>
<evidence type="ECO:0000256" key="1">
    <source>
        <dbReference type="ARBA" id="ARBA00004193"/>
    </source>
</evidence>
<dbReference type="SUPFAM" id="SSF56112">
    <property type="entry name" value="Protein kinase-like (PK-like)"/>
    <property type="match status" value="1"/>
</dbReference>